<dbReference type="AlphaFoldDB" id="A0A822YQK7"/>
<name>A0A822YQK7_NELNU</name>
<accession>A0A822YQK7</accession>
<evidence type="ECO:0000313" key="1">
    <source>
        <dbReference type="EMBL" id="DAD34840.1"/>
    </source>
</evidence>
<sequence length="66" mass="7730">MPVSIRTHKVWIPYVYNSDVLSTIDWSSIPWLMRPDLVPINNNNSNEHCKHTPALINYNEMFFVIG</sequence>
<protein>
    <submittedName>
        <fullName evidence="1">Uncharacterized protein</fullName>
    </submittedName>
</protein>
<reference evidence="1 2" key="1">
    <citation type="journal article" date="2020" name="Mol. Biol. Evol.">
        <title>Distinct Expression and Methylation Patterns for Genes with Different Fates following a Single Whole-Genome Duplication in Flowering Plants.</title>
        <authorList>
            <person name="Shi T."/>
            <person name="Rahmani R.S."/>
            <person name="Gugger P.F."/>
            <person name="Wang M."/>
            <person name="Li H."/>
            <person name="Zhang Y."/>
            <person name="Li Z."/>
            <person name="Wang Q."/>
            <person name="Van de Peer Y."/>
            <person name="Marchal K."/>
            <person name="Chen J."/>
        </authorList>
    </citation>
    <scope>NUCLEOTIDE SEQUENCE [LARGE SCALE GENOMIC DNA]</scope>
    <source>
        <tissue evidence="1">Leaf</tissue>
    </source>
</reference>
<comment type="caution">
    <text evidence="1">The sequence shown here is derived from an EMBL/GenBank/DDBJ whole genome shotgun (WGS) entry which is preliminary data.</text>
</comment>
<gene>
    <name evidence="1" type="ORF">HUJ06_005480</name>
</gene>
<proteinExistence type="predicted"/>
<organism evidence="1 2">
    <name type="scientific">Nelumbo nucifera</name>
    <name type="common">Sacred lotus</name>
    <dbReference type="NCBI Taxonomy" id="4432"/>
    <lineage>
        <taxon>Eukaryota</taxon>
        <taxon>Viridiplantae</taxon>
        <taxon>Streptophyta</taxon>
        <taxon>Embryophyta</taxon>
        <taxon>Tracheophyta</taxon>
        <taxon>Spermatophyta</taxon>
        <taxon>Magnoliopsida</taxon>
        <taxon>Proteales</taxon>
        <taxon>Nelumbonaceae</taxon>
        <taxon>Nelumbo</taxon>
    </lineage>
</organism>
<dbReference type="EMBL" id="DUZY01000004">
    <property type="protein sequence ID" value="DAD34840.1"/>
    <property type="molecule type" value="Genomic_DNA"/>
</dbReference>
<keyword evidence="2" id="KW-1185">Reference proteome</keyword>
<evidence type="ECO:0000313" key="2">
    <source>
        <dbReference type="Proteomes" id="UP000607653"/>
    </source>
</evidence>
<dbReference type="Proteomes" id="UP000607653">
    <property type="component" value="Unassembled WGS sequence"/>
</dbReference>